<feature type="transmembrane region" description="Helical" evidence="9">
    <location>
        <begin position="271"/>
        <end position="295"/>
    </location>
</feature>
<dbReference type="PANTHER" id="PTHR43124:SF3">
    <property type="entry name" value="CHLORAMPHENICOL EFFLUX PUMP RV0191"/>
    <property type="match status" value="1"/>
</dbReference>
<feature type="transmembrane region" description="Helical" evidence="9">
    <location>
        <begin position="327"/>
        <end position="351"/>
    </location>
</feature>
<dbReference type="InterPro" id="IPR011701">
    <property type="entry name" value="MFS"/>
</dbReference>
<feature type="transmembrane region" description="Helical" evidence="9">
    <location>
        <begin position="20"/>
        <end position="44"/>
    </location>
</feature>
<evidence type="ECO:0000256" key="5">
    <source>
        <dbReference type="ARBA" id="ARBA00022692"/>
    </source>
</evidence>
<keyword evidence="12" id="KW-1185">Reference proteome</keyword>
<dbReference type="PROSITE" id="PS00216">
    <property type="entry name" value="SUGAR_TRANSPORT_1"/>
    <property type="match status" value="1"/>
</dbReference>
<comment type="subcellular location">
    <subcellularLocation>
        <location evidence="1">Cell membrane</location>
        <topology evidence="1">Multi-pass membrane protein</topology>
    </subcellularLocation>
</comment>
<feature type="transmembrane region" description="Helical" evidence="9">
    <location>
        <begin position="64"/>
        <end position="83"/>
    </location>
</feature>
<evidence type="ECO:0000256" key="9">
    <source>
        <dbReference type="SAM" id="Phobius"/>
    </source>
</evidence>
<feature type="region of interest" description="Disordered" evidence="8">
    <location>
        <begin position="445"/>
        <end position="465"/>
    </location>
</feature>
<keyword evidence="6 9" id="KW-1133">Transmembrane helix</keyword>
<dbReference type="EMBL" id="FOYM01000012">
    <property type="protein sequence ID" value="SFR05803.1"/>
    <property type="molecule type" value="Genomic_DNA"/>
</dbReference>
<dbReference type="GO" id="GO:0022857">
    <property type="term" value="F:transmembrane transporter activity"/>
    <property type="evidence" value="ECO:0007669"/>
    <property type="project" value="InterPro"/>
</dbReference>
<name>A0A1I6DJZ9_9FIRM</name>
<keyword evidence="3" id="KW-0813">Transport</keyword>
<dbReference type="SUPFAM" id="SSF103473">
    <property type="entry name" value="MFS general substrate transporter"/>
    <property type="match status" value="1"/>
</dbReference>
<accession>A0A1I6DJZ9</accession>
<dbReference type="GO" id="GO:0005886">
    <property type="term" value="C:plasma membrane"/>
    <property type="evidence" value="ECO:0007669"/>
    <property type="project" value="UniProtKB-SubCell"/>
</dbReference>
<feature type="transmembrane region" description="Helical" evidence="9">
    <location>
        <begin position="95"/>
        <end position="117"/>
    </location>
</feature>
<dbReference type="Pfam" id="PF07690">
    <property type="entry name" value="MFS_1"/>
    <property type="match status" value="1"/>
</dbReference>
<dbReference type="InterPro" id="IPR005829">
    <property type="entry name" value="Sugar_transporter_CS"/>
</dbReference>
<evidence type="ECO:0000256" key="4">
    <source>
        <dbReference type="ARBA" id="ARBA00022475"/>
    </source>
</evidence>
<dbReference type="AlphaFoldDB" id="A0A1I6DJZ9"/>
<keyword evidence="7 9" id="KW-0472">Membrane</keyword>
<dbReference type="InterPro" id="IPR001958">
    <property type="entry name" value="Tet-R_TetA/multi-R_MdtG-like"/>
</dbReference>
<feature type="transmembrane region" description="Helical" evidence="9">
    <location>
        <begin position="184"/>
        <end position="208"/>
    </location>
</feature>
<dbReference type="InterPro" id="IPR050189">
    <property type="entry name" value="MFS_Efflux_Transporters"/>
</dbReference>
<dbReference type="Gene3D" id="1.20.1250.20">
    <property type="entry name" value="MFS general substrate transporter like domains"/>
    <property type="match status" value="1"/>
</dbReference>
<evidence type="ECO:0000256" key="2">
    <source>
        <dbReference type="ARBA" id="ARBA00007520"/>
    </source>
</evidence>
<reference evidence="12" key="1">
    <citation type="submission" date="2016-10" db="EMBL/GenBank/DDBJ databases">
        <authorList>
            <person name="Varghese N."/>
            <person name="Submissions S."/>
        </authorList>
    </citation>
    <scope>NUCLEOTIDE SEQUENCE [LARGE SCALE GENOMIC DNA]</scope>
    <source>
        <strain evidence="12">DSM 3669</strain>
    </source>
</reference>
<comment type="similarity">
    <text evidence="2">Belongs to the major facilitator superfamily. TCR/Tet family.</text>
</comment>
<sequence>MHTALGQEAKYPCSQKGREILMGAKAGTAALAAIAGVPFIMVLGNSMLIPVLPQLKAALDLSQLKVSMIITAFSIPGLLIPLAGFLSDRIGRKKVIIPGLILYGLGGIIAGLASVFLQEKAYTWIIGGRIIQGIGAAGTTPIAMALTGDLFAGPKRSKSLGVVEAANGLGKVLSPVLGAALGLIAWYATFLFFPAVIVPIVLGIWLLVKEPDGNRATQSISRYMQAIKKVFARKSAMLLTVFLAGMTALLILFGILFFLSDYLEKSVGIYGILKGAALAVPVLFMSITSFITGMLIKKKVKLMKWLVVTGLGLVAVSLVSLNLYQNVYFFFAGISVAGIGTGLLLPCLNTIITGTVDSEERGLVTSVYGSVRFLGVAAGPPLFGYLMDIGNAYMYWSGAALAGLAALAALFFIRAGDLVGQQRDKAKQTEQTGYQAVKTEFVFAPARKPLPGRNKPGKRTSKSHN</sequence>
<feature type="transmembrane region" description="Helical" evidence="9">
    <location>
        <begin position="393"/>
        <end position="413"/>
    </location>
</feature>
<evidence type="ECO:0000313" key="11">
    <source>
        <dbReference type="EMBL" id="SFR05803.1"/>
    </source>
</evidence>
<evidence type="ECO:0000313" key="12">
    <source>
        <dbReference type="Proteomes" id="UP000199584"/>
    </source>
</evidence>
<feature type="compositionally biased region" description="Basic residues" evidence="8">
    <location>
        <begin position="455"/>
        <end position="465"/>
    </location>
</feature>
<dbReference type="Proteomes" id="UP000199584">
    <property type="component" value="Unassembled WGS sequence"/>
</dbReference>
<feature type="transmembrane region" description="Helical" evidence="9">
    <location>
        <begin position="302"/>
        <end position="321"/>
    </location>
</feature>
<dbReference type="InterPro" id="IPR020846">
    <property type="entry name" value="MFS_dom"/>
</dbReference>
<evidence type="ECO:0000256" key="3">
    <source>
        <dbReference type="ARBA" id="ARBA00022448"/>
    </source>
</evidence>
<dbReference type="CDD" id="cd17474">
    <property type="entry name" value="MFS_YfmO_like"/>
    <property type="match status" value="1"/>
</dbReference>
<evidence type="ECO:0000256" key="8">
    <source>
        <dbReference type="SAM" id="MobiDB-lite"/>
    </source>
</evidence>
<gene>
    <name evidence="11" type="ORF">SAMN05660706_11299</name>
</gene>
<dbReference type="PROSITE" id="PS50850">
    <property type="entry name" value="MFS"/>
    <property type="match status" value="1"/>
</dbReference>
<evidence type="ECO:0000256" key="7">
    <source>
        <dbReference type="ARBA" id="ARBA00023136"/>
    </source>
</evidence>
<feature type="transmembrane region" description="Helical" evidence="9">
    <location>
        <begin position="363"/>
        <end position="387"/>
    </location>
</feature>
<dbReference type="STRING" id="39060.SAMN05660706_11299"/>
<evidence type="ECO:0000259" key="10">
    <source>
        <dbReference type="PROSITE" id="PS50850"/>
    </source>
</evidence>
<dbReference type="InterPro" id="IPR036259">
    <property type="entry name" value="MFS_trans_sf"/>
</dbReference>
<feature type="domain" description="Major facilitator superfamily (MFS) profile" evidence="10">
    <location>
        <begin position="30"/>
        <end position="417"/>
    </location>
</feature>
<proteinExistence type="inferred from homology"/>
<organism evidence="11 12">
    <name type="scientific">Desulfoscipio geothermicus DSM 3669</name>
    <dbReference type="NCBI Taxonomy" id="1121426"/>
    <lineage>
        <taxon>Bacteria</taxon>
        <taxon>Bacillati</taxon>
        <taxon>Bacillota</taxon>
        <taxon>Clostridia</taxon>
        <taxon>Eubacteriales</taxon>
        <taxon>Desulfallaceae</taxon>
        <taxon>Desulfoscipio</taxon>
    </lineage>
</organism>
<protein>
    <submittedName>
        <fullName evidence="11">MFS transporter, ACDE family, multidrug resistance protein</fullName>
    </submittedName>
</protein>
<evidence type="ECO:0000256" key="6">
    <source>
        <dbReference type="ARBA" id="ARBA00022989"/>
    </source>
</evidence>
<keyword evidence="4" id="KW-1003">Cell membrane</keyword>
<evidence type="ECO:0000256" key="1">
    <source>
        <dbReference type="ARBA" id="ARBA00004651"/>
    </source>
</evidence>
<keyword evidence="5 9" id="KW-0812">Transmembrane</keyword>
<feature type="transmembrane region" description="Helical" evidence="9">
    <location>
        <begin position="236"/>
        <end position="259"/>
    </location>
</feature>
<dbReference type="PANTHER" id="PTHR43124">
    <property type="entry name" value="PURINE EFFLUX PUMP PBUE"/>
    <property type="match status" value="1"/>
</dbReference>
<dbReference type="PRINTS" id="PR01035">
    <property type="entry name" value="TCRTETA"/>
</dbReference>